<dbReference type="GO" id="GO:0008569">
    <property type="term" value="F:minus-end-directed microtubule motor activity"/>
    <property type="evidence" value="ECO:0007669"/>
    <property type="project" value="InterPro"/>
</dbReference>
<dbReference type="PANTHER" id="PTHR22878:SF70">
    <property type="entry name" value="DYNEIN HEAVY CHAIN 2, AXONEMAL"/>
    <property type="match status" value="1"/>
</dbReference>
<evidence type="ECO:0000259" key="3">
    <source>
        <dbReference type="Pfam" id="PF18198"/>
    </source>
</evidence>
<proteinExistence type="predicted"/>
<gene>
    <name evidence="5" type="ORF">ElyMa_002376300</name>
</gene>
<dbReference type="EMBL" id="BMAT01004909">
    <property type="protein sequence ID" value="GFR82934.1"/>
    <property type="molecule type" value="Genomic_DNA"/>
</dbReference>
<evidence type="ECO:0000256" key="1">
    <source>
        <dbReference type="SAM" id="Phobius"/>
    </source>
</evidence>
<name>A0AAV4GCK3_9GAST</name>
<sequence length="330" mass="36487">MSSQGPIAAQMIRQATEEGSWVLLQNCHLAVSWMNSLEKICEELSPEHVSVDFRLWLTSYPSPKFPVSVLQNGVKMTNEPPTGLRQNLLQSYLNDPISDETFYGGCSDMRKPEKESNFTKLLFGLCFFHALVQERRKFGPNGWNIQYGFNESDLRISMRQLQQLPTAQYPEVFGMHENVDISRELQETKELFNSILLTEGRSKGGNKGSDAAVATVAKDILAKLPEDFDIEAAIRKYPVTYNEIVVVVVVVVVVVEVVVVMVVVIVVMAAVVAVVLIMVVVVVVMMVVVVVVFVMVVVVVMVLVAVVVLVLVVLVVAVVVVVVIVVVVVE</sequence>
<keyword evidence="1" id="KW-1133">Transmembrane helix</keyword>
<evidence type="ECO:0000313" key="6">
    <source>
        <dbReference type="Proteomes" id="UP000762676"/>
    </source>
</evidence>
<feature type="transmembrane region" description="Helical" evidence="1">
    <location>
        <begin position="302"/>
        <end position="329"/>
    </location>
</feature>
<keyword evidence="1" id="KW-0812">Transmembrane</keyword>
<dbReference type="InterPro" id="IPR026983">
    <property type="entry name" value="DHC"/>
</dbReference>
<dbReference type="Gene3D" id="3.40.50.300">
    <property type="entry name" value="P-loop containing nucleotide triphosphate hydrolases"/>
    <property type="match status" value="1"/>
</dbReference>
<dbReference type="InterPro" id="IPR041228">
    <property type="entry name" value="Dynein_C"/>
</dbReference>
<feature type="domain" description="Dynein heavy chain AAA lid" evidence="3">
    <location>
        <begin position="118"/>
        <end position="163"/>
    </location>
</feature>
<evidence type="ECO:0000259" key="2">
    <source>
        <dbReference type="Pfam" id="PF03028"/>
    </source>
</evidence>
<dbReference type="Pfam" id="PF18198">
    <property type="entry name" value="AAA_lid_11"/>
    <property type="match status" value="1"/>
</dbReference>
<dbReference type="Gene3D" id="1.10.8.720">
    <property type="entry name" value="Region D6 of dynein motor"/>
    <property type="match status" value="1"/>
</dbReference>
<dbReference type="Proteomes" id="UP000762676">
    <property type="component" value="Unassembled WGS sequence"/>
</dbReference>
<dbReference type="InterPro" id="IPR004273">
    <property type="entry name" value="Dynein_heavy_D6_P-loop"/>
</dbReference>
<feature type="non-terminal residue" evidence="5">
    <location>
        <position position="330"/>
    </location>
</feature>
<comment type="caution">
    <text evidence="5">The sequence shown here is derived from an EMBL/GenBank/DDBJ whole genome shotgun (WGS) entry which is preliminary data.</text>
</comment>
<accession>A0AAV4GCK3</accession>
<protein>
    <submittedName>
        <fullName evidence="5">Dynein heavy chain 12, axonemal-like</fullName>
    </submittedName>
</protein>
<dbReference type="InterPro" id="IPR041658">
    <property type="entry name" value="AAA_lid_11"/>
</dbReference>
<dbReference type="AlphaFoldDB" id="A0AAV4GCK3"/>
<dbReference type="Pfam" id="PF18199">
    <property type="entry name" value="Dynein_C"/>
    <property type="match status" value="1"/>
</dbReference>
<organism evidence="5 6">
    <name type="scientific">Elysia marginata</name>
    <dbReference type="NCBI Taxonomy" id="1093978"/>
    <lineage>
        <taxon>Eukaryota</taxon>
        <taxon>Metazoa</taxon>
        <taxon>Spiralia</taxon>
        <taxon>Lophotrochozoa</taxon>
        <taxon>Mollusca</taxon>
        <taxon>Gastropoda</taxon>
        <taxon>Heterobranchia</taxon>
        <taxon>Euthyneura</taxon>
        <taxon>Panpulmonata</taxon>
        <taxon>Sacoglossa</taxon>
        <taxon>Placobranchoidea</taxon>
        <taxon>Plakobranchidae</taxon>
        <taxon>Elysia</taxon>
    </lineage>
</organism>
<evidence type="ECO:0000259" key="4">
    <source>
        <dbReference type="Pfam" id="PF18199"/>
    </source>
</evidence>
<dbReference type="PANTHER" id="PTHR22878">
    <property type="entry name" value="DYNEIN HEAVY CHAIN 6, AXONEMAL-LIKE-RELATED"/>
    <property type="match status" value="1"/>
</dbReference>
<dbReference type="GO" id="GO:0045505">
    <property type="term" value="F:dynein intermediate chain binding"/>
    <property type="evidence" value="ECO:0007669"/>
    <property type="project" value="InterPro"/>
</dbReference>
<dbReference type="Pfam" id="PF03028">
    <property type="entry name" value="Dynein_heavy"/>
    <property type="match status" value="1"/>
</dbReference>
<feature type="domain" description="Dynein heavy chain region D6 P-loop" evidence="2">
    <location>
        <begin position="3"/>
        <end position="77"/>
    </location>
</feature>
<feature type="domain" description="Dynein heavy chain C-terminal" evidence="4">
    <location>
        <begin position="186"/>
        <end position="249"/>
    </location>
</feature>
<dbReference type="GO" id="GO:0007018">
    <property type="term" value="P:microtubule-based movement"/>
    <property type="evidence" value="ECO:0007669"/>
    <property type="project" value="InterPro"/>
</dbReference>
<keyword evidence="6" id="KW-1185">Reference proteome</keyword>
<dbReference type="GO" id="GO:0030286">
    <property type="term" value="C:dynein complex"/>
    <property type="evidence" value="ECO:0007669"/>
    <property type="project" value="InterPro"/>
</dbReference>
<dbReference type="GO" id="GO:0051959">
    <property type="term" value="F:dynein light intermediate chain binding"/>
    <property type="evidence" value="ECO:0007669"/>
    <property type="project" value="InterPro"/>
</dbReference>
<dbReference type="InterPro" id="IPR042219">
    <property type="entry name" value="AAA_lid_11_sf"/>
</dbReference>
<evidence type="ECO:0000313" key="5">
    <source>
        <dbReference type="EMBL" id="GFR82934.1"/>
    </source>
</evidence>
<feature type="transmembrane region" description="Helical" evidence="1">
    <location>
        <begin position="244"/>
        <end position="267"/>
    </location>
</feature>
<dbReference type="InterPro" id="IPR027417">
    <property type="entry name" value="P-loop_NTPase"/>
</dbReference>
<feature type="transmembrane region" description="Helical" evidence="1">
    <location>
        <begin position="274"/>
        <end position="296"/>
    </location>
</feature>
<reference evidence="5 6" key="1">
    <citation type="journal article" date="2021" name="Elife">
        <title>Chloroplast acquisition without the gene transfer in kleptoplastic sea slugs, Plakobranchus ocellatus.</title>
        <authorList>
            <person name="Maeda T."/>
            <person name="Takahashi S."/>
            <person name="Yoshida T."/>
            <person name="Shimamura S."/>
            <person name="Takaki Y."/>
            <person name="Nagai Y."/>
            <person name="Toyoda A."/>
            <person name="Suzuki Y."/>
            <person name="Arimoto A."/>
            <person name="Ishii H."/>
            <person name="Satoh N."/>
            <person name="Nishiyama T."/>
            <person name="Hasebe M."/>
            <person name="Maruyama T."/>
            <person name="Minagawa J."/>
            <person name="Obokata J."/>
            <person name="Shigenobu S."/>
        </authorList>
    </citation>
    <scope>NUCLEOTIDE SEQUENCE [LARGE SCALE GENOMIC DNA]</scope>
</reference>
<keyword evidence="1" id="KW-0472">Membrane</keyword>